<organism evidence="2 3">
    <name type="scientific">Wenzhouxiangella sediminis</name>
    <dbReference type="NCBI Taxonomy" id="1792836"/>
    <lineage>
        <taxon>Bacteria</taxon>
        <taxon>Pseudomonadati</taxon>
        <taxon>Pseudomonadota</taxon>
        <taxon>Gammaproteobacteria</taxon>
        <taxon>Chromatiales</taxon>
        <taxon>Wenzhouxiangellaceae</taxon>
        <taxon>Wenzhouxiangella</taxon>
    </lineage>
</organism>
<comment type="caution">
    <text evidence="2">The sequence shown here is derived from an EMBL/GenBank/DDBJ whole genome shotgun (WGS) entry which is preliminary data.</text>
</comment>
<name>A0A3E1K672_9GAMM</name>
<dbReference type="OrthoDB" id="4104638at2"/>
<keyword evidence="2" id="KW-0808">Transferase</keyword>
<keyword evidence="3" id="KW-1185">Reference proteome</keyword>
<dbReference type="AlphaFoldDB" id="A0A3E1K672"/>
<feature type="domain" description="Methyltransferase FkbM" evidence="1">
    <location>
        <begin position="36"/>
        <end position="169"/>
    </location>
</feature>
<dbReference type="Proteomes" id="UP000260351">
    <property type="component" value="Unassembled WGS sequence"/>
</dbReference>
<dbReference type="PANTHER" id="PTHR34203">
    <property type="entry name" value="METHYLTRANSFERASE, FKBM FAMILY PROTEIN"/>
    <property type="match status" value="1"/>
</dbReference>
<dbReference type="PANTHER" id="PTHR34203:SF15">
    <property type="entry name" value="SLL1173 PROTEIN"/>
    <property type="match status" value="1"/>
</dbReference>
<dbReference type="Pfam" id="PF05050">
    <property type="entry name" value="Methyltransf_21"/>
    <property type="match status" value="1"/>
</dbReference>
<accession>A0A3E1K672</accession>
<dbReference type="InterPro" id="IPR029063">
    <property type="entry name" value="SAM-dependent_MTases_sf"/>
</dbReference>
<gene>
    <name evidence="2" type="ORF">DZC52_12885</name>
</gene>
<dbReference type="NCBIfam" id="TIGR01444">
    <property type="entry name" value="fkbM_fam"/>
    <property type="match status" value="1"/>
</dbReference>
<proteinExistence type="predicted"/>
<keyword evidence="2" id="KW-0489">Methyltransferase</keyword>
<evidence type="ECO:0000313" key="3">
    <source>
        <dbReference type="Proteomes" id="UP000260351"/>
    </source>
</evidence>
<dbReference type="GO" id="GO:0008168">
    <property type="term" value="F:methyltransferase activity"/>
    <property type="evidence" value="ECO:0007669"/>
    <property type="project" value="UniProtKB-KW"/>
</dbReference>
<dbReference type="EMBL" id="QUZK01000046">
    <property type="protein sequence ID" value="RFF29527.1"/>
    <property type="molecule type" value="Genomic_DNA"/>
</dbReference>
<sequence length="247" mass="27202">MIGLARSMLIYRRPGRLRGLLALYRPFVPDGGLVFDVGAHLGDRTRAFRRLGADVVALEPQPAMMRWLRRFHGRDSSVTLDQRAVGARPGRAILALDAAHPAVASISRPWRDAVTRNHPGFARVSWSDSIEISVTTLDALIERHGVPDFCKIDVEGHEADVLAGLSVALPALSIEFVAGALDHTRACLDRLCELGSYRYNAVAGEDRTFLWPRWQRADAVRNWLHEGAQGIASGDLYAILYEGRSGA</sequence>
<dbReference type="GO" id="GO:0032259">
    <property type="term" value="P:methylation"/>
    <property type="evidence" value="ECO:0007669"/>
    <property type="project" value="UniProtKB-KW"/>
</dbReference>
<dbReference type="SUPFAM" id="SSF53335">
    <property type="entry name" value="S-adenosyl-L-methionine-dependent methyltransferases"/>
    <property type="match status" value="1"/>
</dbReference>
<dbReference type="InterPro" id="IPR052514">
    <property type="entry name" value="SAM-dependent_MTase"/>
</dbReference>
<dbReference type="Gene3D" id="3.40.50.150">
    <property type="entry name" value="Vaccinia Virus protein VP39"/>
    <property type="match status" value="1"/>
</dbReference>
<protein>
    <submittedName>
        <fullName evidence="2">FkbM family methyltransferase</fullName>
    </submittedName>
</protein>
<dbReference type="InterPro" id="IPR006342">
    <property type="entry name" value="FkbM_mtfrase"/>
</dbReference>
<reference evidence="2 3" key="1">
    <citation type="submission" date="2018-08" db="EMBL/GenBank/DDBJ databases">
        <title>Wenzhouxiangella salilacus sp. nov., a novel bacterium isolated from a saline lake in Xinjiang Province, China.</title>
        <authorList>
            <person name="Han S."/>
        </authorList>
    </citation>
    <scope>NUCLEOTIDE SEQUENCE [LARGE SCALE GENOMIC DNA]</scope>
    <source>
        <strain evidence="2 3">XDB06</strain>
    </source>
</reference>
<evidence type="ECO:0000259" key="1">
    <source>
        <dbReference type="Pfam" id="PF05050"/>
    </source>
</evidence>
<evidence type="ECO:0000313" key="2">
    <source>
        <dbReference type="EMBL" id="RFF29527.1"/>
    </source>
</evidence>